<keyword evidence="3" id="KW-1185">Reference proteome</keyword>
<feature type="compositionally biased region" description="Low complexity" evidence="1">
    <location>
        <begin position="20"/>
        <end position="34"/>
    </location>
</feature>
<proteinExistence type="predicted"/>
<feature type="region of interest" description="Disordered" evidence="1">
    <location>
        <begin position="365"/>
        <end position="411"/>
    </location>
</feature>
<evidence type="ECO:0000313" key="3">
    <source>
        <dbReference type="Proteomes" id="UP001140172"/>
    </source>
</evidence>
<accession>A0A9W8HD06</accession>
<feature type="compositionally biased region" description="Low complexity" evidence="1">
    <location>
        <begin position="368"/>
        <end position="383"/>
    </location>
</feature>
<dbReference type="EMBL" id="JANBUM010000164">
    <property type="protein sequence ID" value="KAJ2782780.1"/>
    <property type="molecule type" value="Genomic_DNA"/>
</dbReference>
<dbReference type="AlphaFoldDB" id="A0A9W8HD06"/>
<evidence type="ECO:0000256" key="1">
    <source>
        <dbReference type="SAM" id="MobiDB-lite"/>
    </source>
</evidence>
<name>A0A9W8HD06_9FUNG</name>
<dbReference type="OrthoDB" id="5552175at2759"/>
<gene>
    <name evidence="2" type="ORF">GGI15_002800</name>
</gene>
<sequence length="484" mass="52399">MLDIDTTTTKPADRSINRHSWSSDSPSSSSNSVRSGKDSKGSLWSKLRKQASRMHSSTSHHGSAFSTAQQSRSSVSVEPRSTWAMSMDQPRPTTASGGRRNAGMRAGHLGAGSMDNGVRPATAHSMDIPRRTMFRSSTDIQPAGEGAGRPRFRRMLLGAADQGPKPLAPMNFIEQQHPAAGLARIAEDDEHPGPVALACLQPPARYYPAVRTDAKRFSENSGSTVSSSDTVGDPSEPLRLRLSINLPTAPAVEEKFVPSPTREHPPELLPLAHGKAAAKDVPLDPLVYRNTFFNARPLTDQQNLELAIRRNTAYRPLSKRASDDTLGTLARSADPLPGSGGGGGQPSGASVRFAEASEVIHEAGKLTSSMPSLARSSSATKPPSAKPRRPSEPTRPSTWRDALEAAPQGSLAEADAEYNRRMVAEVVALKRTVRTLRLQNDVLAEVARKDCEDVPESVATRMRTLELENRWLRNELSRLRATHQ</sequence>
<feature type="region of interest" description="Disordered" evidence="1">
    <location>
        <begin position="1"/>
        <end position="104"/>
    </location>
</feature>
<evidence type="ECO:0000313" key="2">
    <source>
        <dbReference type="EMBL" id="KAJ2782780.1"/>
    </source>
</evidence>
<feature type="compositionally biased region" description="Polar residues" evidence="1">
    <location>
        <begin position="53"/>
        <end position="76"/>
    </location>
</feature>
<organism evidence="2 3">
    <name type="scientific">Coemansia interrupta</name>
    <dbReference type="NCBI Taxonomy" id="1126814"/>
    <lineage>
        <taxon>Eukaryota</taxon>
        <taxon>Fungi</taxon>
        <taxon>Fungi incertae sedis</taxon>
        <taxon>Zoopagomycota</taxon>
        <taxon>Kickxellomycotina</taxon>
        <taxon>Kickxellomycetes</taxon>
        <taxon>Kickxellales</taxon>
        <taxon>Kickxellaceae</taxon>
        <taxon>Coemansia</taxon>
    </lineage>
</organism>
<dbReference type="Proteomes" id="UP001140172">
    <property type="component" value="Unassembled WGS sequence"/>
</dbReference>
<feature type="compositionally biased region" description="Low complexity" evidence="1">
    <location>
        <begin position="221"/>
        <end position="233"/>
    </location>
</feature>
<feature type="region of interest" description="Disordered" evidence="1">
    <location>
        <begin position="217"/>
        <end position="237"/>
    </location>
</feature>
<feature type="compositionally biased region" description="Polar residues" evidence="1">
    <location>
        <begin position="1"/>
        <end position="10"/>
    </location>
</feature>
<reference evidence="2" key="1">
    <citation type="submission" date="2022-07" db="EMBL/GenBank/DDBJ databases">
        <title>Phylogenomic reconstructions and comparative analyses of Kickxellomycotina fungi.</title>
        <authorList>
            <person name="Reynolds N.K."/>
            <person name="Stajich J.E."/>
            <person name="Barry K."/>
            <person name="Grigoriev I.V."/>
            <person name="Crous P."/>
            <person name="Smith M.E."/>
        </authorList>
    </citation>
    <scope>NUCLEOTIDE SEQUENCE</scope>
    <source>
        <strain evidence="2">BCRC 34489</strain>
    </source>
</reference>
<protein>
    <submittedName>
        <fullName evidence="2">Uncharacterized protein</fullName>
    </submittedName>
</protein>
<feature type="region of interest" description="Disordered" evidence="1">
    <location>
        <begin position="318"/>
        <end position="351"/>
    </location>
</feature>
<comment type="caution">
    <text evidence="2">The sequence shown here is derived from an EMBL/GenBank/DDBJ whole genome shotgun (WGS) entry which is preliminary data.</text>
</comment>